<evidence type="ECO:0000256" key="1">
    <source>
        <dbReference type="SAM" id="SignalP"/>
    </source>
</evidence>
<gene>
    <name evidence="2" type="ORF">OHC33_008174</name>
</gene>
<comment type="caution">
    <text evidence="2">The sequence shown here is derived from an EMBL/GenBank/DDBJ whole genome shotgun (WGS) entry which is preliminary data.</text>
</comment>
<accession>A0AAN8ENN1</accession>
<reference evidence="2 3" key="1">
    <citation type="submission" date="2022-12" db="EMBL/GenBank/DDBJ databases">
        <title>Genomic features and morphological characterization of a novel Knufia sp. strain isolated from spacecraft assembly facility.</title>
        <authorList>
            <person name="Teixeira M."/>
            <person name="Chander A.M."/>
            <person name="Stajich J.E."/>
            <person name="Venkateswaran K."/>
        </authorList>
    </citation>
    <scope>NUCLEOTIDE SEQUENCE [LARGE SCALE GENOMIC DNA]</scope>
    <source>
        <strain evidence="2 3">FJI-L2-BK-P2</strain>
    </source>
</reference>
<organism evidence="2 3">
    <name type="scientific">Knufia fluminis</name>
    <dbReference type="NCBI Taxonomy" id="191047"/>
    <lineage>
        <taxon>Eukaryota</taxon>
        <taxon>Fungi</taxon>
        <taxon>Dikarya</taxon>
        <taxon>Ascomycota</taxon>
        <taxon>Pezizomycotina</taxon>
        <taxon>Eurotiomycetes</taxon>
        <taxon>Chaetothyriomycetidae</taxon>
        <taxon>Chaetothyriales</taxon>
        <taxon>Trichomeriaceae</taxon>
        <taxon>Knufia</taxon>
    </lineage>
</organism>
<protein>
    <submittedName>
        <fullName evidence="2">Uncharacterized protein</fullName>
    </submittedName>
</protein>
<keyword evidence="3" id="KW-1185">Reference proteome</keyword>
<name>A0AAN8ENN1_9EURO</name>
<evidence type="ECO:0000313" key="2">
    <source>
        <dbReference type="EMBL" id="KAK5950791.1"/>
    </source>
</evidence>
<proteinExistence type="predicted"/>
<evidence type="ECO:0000313" key="3">
    <source>
        <dbReference type="Proteomes" id="UP001316803"/>
    </source>
</evidence>
<keyword evidence="1" id="KW-0732">Signal</keyword>
<dbReference type="AlphaFoldDB" id="A0AAN8ENN1"/>
<feature type="signal peptide" evidence="1">
    <location>
        <begin position="1"/>
        <end position="20"/>
    </location>
</feature>
<feature type="chain" id="PRO_5042866063" evidence="1">
    <location>
        <begin position="21"/>
        <end position="145"/>
    </location>
</feature>
<sequence>MHLPKLALTLLAAAPAIVLAGDQLNFKDGKQASDFPNGADLIYCSSAPTVTHYNKDCWRAMFEKDKCVPLQEPDRTGDKDSVFWNAALNTTCKYHVAADCSDKGIGPAMVGPTQDLERDFYSTYTQYVQDVAHAYKCIEGHDLNL</sequence>
<dbReference type="EMBL" id="JAKLMC020000024">
    <property type="protein sequence ID" value="KAK5950791.1"/>
    <property type="molecule type" value="Genomic_DNA"/>
</dbReference>
<dbReference type="Proteomes" id="UP001316803">
    <property type="component" value="Unassembled WGS sequence"/>
</dbReference>